<dbReference type="Proteomes" id="UP001595455">
    <property type="component" value="Unassembled WGS sequence"/>
</dbReference>
<dbReference type="Gene3D" id="2.60.120.10">
    <property type="entry name" value="Jelly Rolls"/>
    <property type="match status" value="1"/>
</dbReference>
<dbReference type="RefSeq" id="WP_213069640.1">
    <property type="nucleotide sequence ID" value="NZ_JBHRSF010000170.1"/>
</dbReference>
<evidence type="ECO:0000313" key="3">
    <source>
        <dbReference type="EMBL" id="MFC2998181.1"/>
    </source>
</evidence>
<dbReference type="InterPro" id="IPR014710">
    <property type="entry name" value="RmlC-like_jellyroll"/>
</dbReference>
<dbReference type="InterPro" id="IPR013096">
    <property type="entry name" value="Cupin_2"/>
</dbReference>
<dbReference type="PANTHER" id="PTHR43698:SF1">
    <property type="entry name" value="BLL4564 PROTEIN"/>
    <property type="match status" value="1"/>
</dbReference>
<organism evidence="3 4">
    <name type="scientific">Acinetobacter sichuanensis</name>
    <dbReference type="NCBI Taxonomy" id="2136183"/>
    <lineage>
        <taxon>Bacteria</taxon>
        <taxon>Pseudomonadati</taxon>
        <taxon>Pseudomonadota</taxon>
        <taxon>Gammaproteobacteria</taxon>
        <taxon>Moraxellales</taxon>
        <taxon>Moraxellaceae</taxon>
        <taxon>Acinetobacter</taxon>
    </lineage>
</organism>
<gene>
    <name evidence="3" type="ORF">ACFODO_23605</name>
</gene>
<dbReference type="InterPro" id="IPR047263">
    <property type="entry name" value="HNL-like_cupin"/>
</dbReference>
<accession>A0ABV7BKM9</accession>
<comment type="caution">
    <text evidence="3">The sequence shown here is derived from an EMBL/GenBank/DDBJ whole genome shotgun (WGS) entry which is preliminary data.</text>
</comment>
<sequence>MNISVTAFTASLLASMGVQAMDLQQKIISSQTIKKASQQQVISGPDNIFTGTVTIRPLTDITEGINAPSAYVSFNASSRSFWHTHPKGQYLVVTEGEGLVQEWGKPAEKITVGDVIYCPPGIKHWHGASNHSAMTHLALTGTDENGKNVDWLEPVADDQYQQANQD</sequence>
<dbReference type="EMBL" id="JBHRSF010000170">
    <property type="protein sequence ID" value="MFC2998181.1"/>
    <property type="molecule type" value="Genomic_DNA"/>
</dbReference>
<feature type="chain" id="PRO_5046398233" evidence="1">
    <location>
        <begin position="21"/>
        <end position="166"/>
    </location>
</feature>
<dbReference type="Pfam" id="PF07883">
    <property type="entry name" value="Cupin_2"/>
    <property type="match status" value="1"/>
</dbReference>
<dbReference type="SUPFAM" id="SSF51182">
    <property type="entry name" value="RmlC-like cupins"/>
    <property type="match status" value="1"/>
</dbReference>
<protein>
    <submittedName>
        <fullName evidence="3">Cupin domain-containing protein</fullName>
    </submittedName>
</protein>
<reference evidence="4" key="1">
    <citation type="journal article" date="2019" name="Int. J. Syst. Evol. Microbiol.">
        <title>The Global Catalogue of Microorganisms (GCM) 10K type strain sequencing project: providing services to taxonomists for standard genome sequencing and annotation.</title>
        <authorList>
            <consortium name="The Broad Institute Genomics Platform"/>
            <consortium name="The Broad Institute Genome Sequencing Center for Infectious Disease"/>
            <person name="Wu L."/>
            <person name="Ma J."/>
        </authorList>
    </citation>
    <scope>NUCLEOTIDE SEQUENCE [LARGE SCALE GENOMIC DNA]</scope>
    <source>
        <strain evidence="4">KCTC 62575</strain>
    </source>
</reference>
<evidence type="ECO:0000313" key="4">
    <source>
        <dbReference type="Proteomes" id="UP001595455"/>
    </source>
</evidence>
<proteinExistence type="predicted"/>
<keyword evidence="1" id="KW-0732">Signal</keyword>
<evidence type="ECO:0000256" key="1">
    <source>
        <dbReference type="SAM" id="SignalP"/>
    </source>
</evidence>
<feature type="domain" description="Cupin type-2" evidence="2">
    <location>
        <begin position="77"/>
        <end position="130"/>
    </location>
</feature>
<name>A0ABV7BKM9_9GAMM</name>
<feature type="signal peptide" evidence="1">
    <location>
        <begin position="1"/>
        <end position="20"/>
    </location>
</feature>
<dbReference type="InterPro" id="IPR011051">
    <property type="entry name" value="RmlC_Cupin_sf"/>
</dbReference>
<evidence type="ECO:0000259" key="2">
    <source>
        <dbReference type="Pfam" id="PF07883"/>
    </source>
</evidence>
<keyword evidence="4" id="KW-1185">Reference proteome</keyword>
<dbReference type="CDD" id="cd02233">
    <property type="entry name" value="cupin_HNL-like"/>
    <property type="match status" value="1"/>
</dbReference>
<dbReference type="PANTHER" id="PTHR43698">
    <property type="entry name" value="RIBD C-TERMINAL DOMAIN CONTAINING PROTEIN"/>
    <property type="match status" value="1"/>
</dbReference>